<dbReference type="EMBL" id="BMGM01000006">
    <property type="protein sequence ID" value="GGE36771.1"/>
    <property type="molecule type" value="Genomic_DNA"/>
</dbReference>
<proteinExistence type="predicted"/>
<gene>
    <name evidence="1" type="ORF">GCM10010832_16220</name>
</gene>
<protein>
    <submittedName>
        <fullName evidence="1">Uncharacterized protein</fullName>
    </submittedName>
</protein>
<organism evidence="1 2">
    <name type="scientific">Psychroflexus planctonicus</name>
    <dbReference type="NCBI Taxonomy" id="1526575"/>
    <lineage>
        <taxon>Bacteria</taxon>
        <taxon>Pseudomonadati</taxon>
        <taxon>Bacteroidota</taxon>
        <taxon>Flavobacteriia</taxon>
        <taxon>Flavobacteriales</taxon>
        <taxon>Flavobacteriaceae</taxon>
        <taxon>Psychroflexus</taxon>
    </lineage>
</organism>
<evidence type="ECO:0000313" key="1">
    <source>
        <dbReference type="EMBL" id="GGE36771.1"/>
    </source>
</evidence>
<keyword evidence="2" id="KW-1185">Reference proteome</keyword>
<comment type="caution">
    <text evidence="1">The sequence shown here is derived from an EMBL/GenBank/DDBJ whole genome shotgun (WGS) entry which is preliminary data.</text>
</comment>
<evidence type="ECO:0000313" key="2">
    <source>
        <dbReference type="Proteomes" id="UP000599179"/>
    </source>
</evidence>
<name>A0ABQ1SFI8_9FLAO</name>
<accession>A0ABQ1SFI8</accession>
<dbReference type="Proteomes" id="UP000599179">
    <property type="component" value="Unassembled WGS sequence"/>
</dbReference>
<reference evidence="2" key="1">
    <citation type="journal article" date="2019" name="Int. J. Syst. Evol. Microbiol.">
        <title>The Global Catalogue of Microorganisms (GCM) 10K type strain sequencing project: providing services to taxonomists for standard genome sequencing and annotation.</title>
        <authorList>
            <consortium name="The Broad Institute Genomics Platform"/>
            <consortium name="The Broad Institute Genome Sequencing Center for Infectious Disease"/>
            <person name="Wu L."/>
            <person name="Ma J."/>
        </authorList>
    </citation>
    <scope>NUCLEOTIDE SEQUENCE [LARGE SCALE GENOMIC DNA]</scope>
    <source>
        <strain evidence="2">CGMCC 1.12931</strain>
    </source>
</reference>
<sequence>MIFVLILTLRFLVADVEITTTELNCKAKFLKLVLHGKSQLHIEFTKSQIETNFAVARKIA</sequence>